<keyword evidence="2" id="KW-1185">Reference proteome</keyword>
<dbReference type="HOGENOM" id="CLU_1455614_0_0_1"/>
<sequence>MEGTNLAFSCLHIYSSHIASDTVQILYDSFCPFFLSLPQQPYFRKGLKLQLRRTTYKNVDGLIFVFNAVEKDRANELEHFVKVWKMLASESPNAKALRDFGMKLKASMVEAQARPHELKLLATSVFDRESVFDAWRTVFRSLCGTSKGWSECVSSCFGLGTKHLGGINENQFCFNLFCFTTRYKKF</sequence>
<evidence type="ECO:0000313" key="2">
    <source>
        <dbReference type="Proteomes" id="UP000008068"/>
    </source>
</evidence>
<proteinExistence type="predicted"/>
<organism evidence="2">
    <name type="scientific">Caenorhabditis brenneri</name>
    <name type="common">Nematode worm</name>
    <dbReference type="NCBI Taxonomy" id="135651"/>
    <lineage>
        <taxon>Eukaryota</taxon>
        <taxon>Metazoa</taxon>
        <taxon>Ecdysozoa</taxon>
        <taxon>Nematoda</taxon>
        <taxon>Chromadorea</taxon>
        <taxon>Rhabditida</taxon>
        <taxon>Rhabditina</taxon>
        <taxon>Rhabditomorpha</taxon>
        <taxon>Rhabditoidea</taxon>
        <taxon>Rhabditidae</taxon>
        <taxon>Peloderinae</taxon>
        <taxon>Caenorhabditis</taxon>
    </lineage>
</organism>
<dbReference type="Proteomes" id="UP000008068">
    <property type="component" value="Unassembled WGS sequence"/>
</dbReference>
<dbReference type="InterPro" id="IPR027417">
    <property type="entry name" value="P-loop_NTPase"/>
</dbReference>
<reference evidence="2" key="1">
    <citation type="submission" date="2011-07" db="EMBL/GenBank/DDBJ databases">
        <authorList>
            <consortium name="Caenorhabditis brenneri Sequencing and Analysis Consortium"/>
            <person name="Wilson R.K."/>
        </authorList>
    </citation>
    <scope>NUCLEOTIDE SEQUENCE [LARGE SCALE GENOMIC DNA]</scope>
    <source>
        <strain evidence="2">PB2801</strain>
    </source>
</reference>
<dbReference type="InParanoid" id="G0NIQ9"/>
<accession>G0NIQ9</accession>
<dbReference type="EMBL" id="GL379892">
    <property type="protein sequence ID" value="EGT32018.1"/>
    <property type="molecule type" value="Genomic_DNA"/>
</dbReference>
<dbReference type="OrthoDB" id="10020193at2759"/>
<dbReference type="Gene3D" id="3.40.50.300">
    <property type="entry name" value="P-loop containing nucleotide triphosphate hydrolases"/>
    <property type="match status" value="1"/>
</dbReference>
<gene>
    <name evidence="1" type="ORF">CAEBREN_07112</name>
</gene>
<dbReference type="AlphaFoldDB" id="G0NIQ9"/>
<name>G0NIQ9_CAEBE</name>
<evidence type="ECO:0000313" key="1">
    <source>
        <dbReference type="EMBL" id="EGT32018.1"/>
    </source>
</evidence>
<protein>
    <submittedName>
        <fullName evidence="1">Uncharacterized protein</fullName>
    </submittedName>
</protein>